<keyword evidence="6 11" id="KW-0560">Oxidoreductase</keyword>
<feature type="binding site" description="axial binding residue" evidence="11">
    <location>
        <position position="276"/>
    </location>
    <ligand>
        <name>heme</name>
        <dbReference type="ChEBI" id="CHEBI:30413"/>
    </ligand>
    <ligandPart>
        <name>Fe</name>
        <dbReference type="ChEBI" id="CHEBI:18248"/>
    </ligandPart>
</feature>
<keyword evidence="4 11" id="KW-0479">Metal-binding</keyword>
<evidence type="ECO:0000256" key="7">
    <source>
        <dbReference type="ARBA" id="ARBA00023004"/>
    </source>
</evidence>
<feature type="transmembrane region" description="Helical" evidence="11">
    <location>
        <begin position="212"/>
        <end position="232"/>
    </location>
</feature>
<dbReference type="HAMAP" id="MF_01664">
    <property type="entry name" value="HemeA_synth_type1"/>
    <property type="match status" value="1"/>
</dbReference>
<feature type="transmembrane region" description="Helical" evidence="11">
    <location>
        <begin position="7"/>
        <end position="26"/>
    </location>
</feature>
<dbReference type="UniPathway" id="UPA00269">
    <property type="reaction ID" value="UER00713"/>
</dbReference>
<comment type="cofactor">
    <cofactor evidence="11">
        <name>heme b</name>
        <dbReference type="ChEBI" id="CHEBI:60344"/>
    </cofactor>
</comment>
<keyword evidence="13" id="KW-1185">Reference proteome</keyword>
<name>A0A078M3R8_9STAP</name>
<keyword evidence="8 11" id="KW-0350">Heme biosynthesis</keyword>
<feature type="transmembrane region" description="Helical" evidence="11">
    <location>
        <begin position="159"/>
        <end position="179"/>
    </location>
</feature>
<feature type="transmembrane region" description="Helical" evidence="11">
    <location>
        <begin position="270"/>
        <end position="294"/>
    </location>
</feature>
<evidence type="ECO:0000256" key="2">
    <source>
        <dbReference type="ARBA" id="ARBA00022475"/>
    </source>
</evidence>
<evidence type="ECO:0000256" key="4">
    <source>
        <dbReference type="ARBA" id="ARBA00022723"/>
    </source>
</evidence>
<dbReference type="EMBL" id="CCSE01000001">
    <property type="protein sequence ID" value="CDZ99366.1"/>
    <property type="molecule type" value="Genomic_DNA"/>
</dbReference>
<dbReference type="InterPro" id="IPR003780">
    <property type="entry name" value="COX15/CtaA_fam"/>
</dbReference>
<keyword evidence="3 11" id="KW-0812">Transmembrane</keyword>
<evidence type="ECO:0000256" key="5">
    <source>
        <dbReference type="ARBA" id="ARBA00022989"/>
    </source>
</evidence>
<evidence type="ECO:0000256" key="3">
    <source>
        <dbReference type="ARBA" id="ARBA00022692"/>
    </source>
</evidence>
<dbReference type="PANTHER" id="PTHR35457:SF1">
    <property type="entry name" value="HEME A SYNTHASE"/>
    <property type="match status" value="1"/>
</dbReference>
<keyword evidence="5 11" id="KW-1133">Transmembrane helix</keyword>
<dbReference type="eggNOG" id="COG1612">
    <property type="taxonomic scope" value="Bacteria"/>
</dbReference>
<dbReference type="Pfam" id="PF02628">
    <property type="entry name" value="COX15-CtaA"/>
    <property type="match status" value="1"/>
</dbReference>
<dbReference type="STRING" id="1461582.BN1048_00430"/>
<accession>A0A078M3R8</accession>
<dbReference type="GO" id="GO:0005886">
    <property type="term" value="C:plasma membrane"/>
    <property type="evidence" value="ECO:0007669"/>
    <property type="project" value="UniProtKB-SubCell"/>
</dbReference>
<feature type="binding site" description="axial binding residue" evidence="11">
    <location>
        <position position="214"/>
    </location>
    <ligand>
        <name>heme</name>
        <dbReference type="ChEBI" id="CHEBI:30413"/>
    </ligand>
    <ligandPart>
        <name>Fe</name>
        <dbReference type="ChEBI" id="CHEBI:18248"/>
    </ligandPart>
</feature>
<comment type="subcellular location">
    <subcellularLocation>
        <location evidence="11">Cell membrane</location>
        <topology evidence="11">Multi-pass membrane protein</topology>
    </subcellularLocation>
    <subcellularLocation>
        <location evidence="1">Membrane</location>
        <topology evidence="1">Multi-pass membrane protein</topology>
    </subcellularLocation>
</comment>
<dbReference type="EC" id="1.17.99.9" evidence="11"/>
<dbReference type="InterPro" id="IPR023755">
    <property type="entry name" value="HemeA_Synthase_type1"/>
</dbReference>
<keyword evidence="9 11" id="KW-0472">Membrane</keyword>
<feature type="transmembrane region" description="Helical" evidence="11">
    <location>
        <begin position="121"/>
        <end position="147"/>
    </location>
</feature>
<reference evidence="12 13" key="1">
    <citation type="submission" date="2014-07" db="EMBL/GenBank/DDBJ databases">
        <authorList>
            <person name="Urmite Genomes Urmite Genomes"/>
        </authorList>
    </citation>
    <scope>NUCLEOTIDE SEQUENCE [LARGE SCALE GENOMIC DNA]</scope>
    <source>
        <strain evidence="12 13">13MG44_air</strain>
    </source>
</reference>
<comment type="subunit">
    <text evidence="11">Interacts with CtaB.</text>
</comment>
<comment type="function">
    <text evidence="11">Catalyzes the conversion of heme O to heme A by two successive hydroxylations of the methyl group at C8. The first hydroxylation forms heme I, the second hydroxylation results in an unstable dihydroxymethyl group, which spontaneously dehydrates, resulting in the formyl group of heme A.</text>
</comment>
<dbReference type="InterPro" id="IPR050450">
    <property type="entry name" value="COX15/CtaA_HemeA_synthase"/>
</dbReference>
<dbReference type="GO" id="GO:0006784">
    <property type="term" value="P:heme A biosynthetic process"/>
    <property type="evidence" value="ECO:0007669"/>
    <property type="project" value="UniProtKB-UniRule"/>
</dbReference>
<sequence length="299" mass="33782">MYRNLKIVAVITTLIMVFVQIGGALVTKTGSEDGCGETWPLCHGQLIPKDWPLDTIIELAHRGVSGIAIIFLLALGYMAWKQIGHVREAKFLIYLSLSFILIQSLIGAAAVIGIWEGDFVLAAHFGISLICFAAVFLLTVLIFEVSYGQHERKIVVSPFLRYNTILLTIYIYFVIYSGALVRHTDSSLACTEWPHCMPGTIMPANFYQSVQMGHRFLVGILAIWMLLILIHVLRKYSDKKLIKYCWIIAFTLLMMQVITGMLSVFTMVNIFIALFHALFITLLFGLLCYFIMLLSRNKD</sequence>
<feature type="transmembrane region" description="Helical" evidence="11">
    <location>
        <begin position="59"/>
        <end position="80"/>
    </location>
</feature>
<protein>
    <recommendedName>
        <fullName evidence="11">Heme A synthase</fullName>
        <shortName evidence="11">HAS</shortName>
        <ecNumber evidence="11">1.17.99.9</ecNumber>
    </recommendedName>
    <alternativeName>
        <fullName evidence="11">Cytochrome aa3-controlling protein</fullName>
    </alternativeName>
</protein>
<gene>
    <name evidence="11 12" type="primary">ctaA</name>
    <name evidence="12" type="ORF">BN1048_00430</name>
</gene>
<evidence type="ECO:0000256" key="1">
    <source>
        <dbReference type="ARBA" id="ARBA00004141"/>
    </source>
</evidence>
<dbReference type="OrthoDB" id="9816428at2"/>
<feature type="transmembrane region" description="Helical" evidence="11">
    <location>
        <begin position="92"/>
        <end position="115"/>
    </location>
</feature>
<comment type="pathway">
    <text evidence="11">Porphyrin-containing compound metabolism; heme A biosynthesis; heme A from heme O: step 1/1.</text>
</comment>
<organism evidence="12 13">
    <name type="scientific">Jeotgalicoccus saudimassiliensis</name>
    <dbReference type="NCBI Taxonomy" id="1461582"/>
    <lineage>
        <taxon>Bacteria</taxon>
        <taxon>Bacillati</taxon>
        <taxon>Bacillota</taxon>
        <taxon>Bacilli</taxon>
        <taxon>Bacillales</taxon>
        <taxon>Staphylococcaceae</taxon>
        <taxon>Jeotgalicoccus</taxon>
    </lineage>
</organism>
<dbReference type="GO" id="GO:0120547">
    <property type="term" value="F:heme A synthase activity"/>
    <property type="evidence" value="ECO:0007669"/>
    <property type="project" value="UniProtKB-EC"/>
</dbReference>
<dbReference type="PANTHER" id="PTHR35457">
    <property type="entry name" value="HEME A SYNTHASE"/>
    <property type="match status" value="1"/>
</dbReference>
<comment type="similarity">
    <text evidence="11">Belongs to the COX15/CtaA family. Type 1 subfamily.</text>
</comment>
<feature type="transmembrane region" description="Helical" evidence="11">
    <location>
        <begin position="244"/>
        <end position="264"/>
    </location>
</feature>
<evidence type="ECO:0000256" key="6">
    <source>
        <dbReference type="ARBA" id="ARBA00023002"/>
    </source>
</evidence>
<dbReference type="Proteomes" id="UP000044136">
    <property type="component" value="Unassembled WGS sequence"/>
</dbReference>
<dbReference type="GO" id="GO:0046872">
    <property type="term" value="F:metal ion binding"/>
    <property type="evidence" value="ECO:0007669"/>
    <property type="project" value="UniProtKB-KW"/>
</dbReference>
<keyword evidence="2 11" id="KW-1003">Cell membrane</keyword>
<keyword evidence="10" id="KW-1015">Disulfide bond</keyword>
<evidence type="ECO:0000256" key="9">
    <source>
        <dbReference type="ARBA" id="ARBA00023136"/>
    </source>
</evidence>
<dbReference type="AlphaFoldDB" id="A0A078M3R8"/>
<dbReference type="HOGENOM" id="CLU_041525_3_1_9"/>
<evidence type="ECO:0000256" key="8">
    <source>
        <dbReference type="ARBA" id="ARBA00023133"/>
    </source>
</evidence>
<keyword evidence="7 11" id="KW-0408">Iron</keyword>
<evidence type="ECO:0000256" key="11">
    <source>
        <dbReference type="HAMAP-Rule" id="MF_01664"/>
    </source>
</evidence>
<comment type="catalytic activity">
    <reaction evidence="11">
        <text>Fe(II)-heme o + 2 A + H2O = Fe(II)-heme a + 2 AH2</text>
        <dbReference type="Rhea" id="RHEA:63388"/>
        <dbReference type="ChEBI" id="CHEBI:13193"/>
        <dbReference type="ChEBI" id="CHEBI:15377"/>
        <dbReference type="ChEBI" id="CHEBI:17499"/>
        <dbReference type="ChEBI" id="CHEBI:60530"/>
        <dbReference type="ChEBI" id="CHEBI:61715"/>
        <dbReference type="EC" id="1.17.99.9"/>
    </reaction>
</comment>
<proteinExistence type="inferred from homology"/>
<dbReference type="RefSeq" id="WP_035807939.1">
    <property type="nucleotide sequence ID" value="NZ_CCSE01000001.1"/>
</dbReference>
<evidence type="ECO:0000313" key="12">
    <source>
        <dbReference type="EMBL" id="CDZ99366.1"/>
    </source>
</evidence>
<evidence type="ECO:0000256" key="10">
    <source>
        <dbReference type="ARBA" id="ARBA00023157"/>
    </source>
</evidence>
<evidence type="ECO:0000313" key="13">
    <source>
        <dbReference type="Proteomes" id="UP000044136"/>
    </source>
</evidence>